<dbReference type="EMBL" id="WTPW01000027">
    <property type="protein sequence ID" value="KAF0557651.1"/>
    <property type="molecule type" value="Genomic_DNA"/>
</dbReference>
<proteinExistence type="predicted"/>
<accession>A0A8H4EUT6</accession>
<keyword evidence="2" id="KW-1185">Reference proteome</keyword>
<evidence type="ECO:0000313" key="2">
    <source>
        <dbReference type="Proteomes" id="UP000439903"/>
    </source>
</evidence>
<organism evidence="1 2">
    <name type="scientific">Gigaspora margarita</name>
    <dbReference type="NCBI Taxonomy" id="4874"/>
    <lineage>
        <taxon>Eukaryota</taxon>
        <taxon>Fungi</taxon>
        <taxon>Fungi incertae sedis</taxon>
        <taxon>Mucoromycota</taxon>
        <taxon>Glomeromycotina</taxon>
        <taxon>Glomeromycetes</taxon>
        <taxon>Diversisporales</taxon>
        <taxon>Gigasporaceae</taxon>
        <taxon>Gigaspora</taxon>
    </lineage>
</organism>
<protein>
    <submittedName>
        <fullName evidence="1">Galactose oxidase</fullName>
    </submittedName>
</protein>
<dbReference type="Gene3D" id="2.120.10.80">
    <property type="entry name" value="Kelch-type beta propeller"/>
    <property type="match status" value="1"/>
</dbReference>
<dbReference type="AlphaFoldDB" id="A0A8H4EUT6"/>
<dbReference type="InterPro" id="IPR015915">
    <property type="entry name" value="Kelch-typ_b-propeller"/>
</dbReference>
<sequence length="153" mass="17057">MQFLLIKKLYFYGGFRWGEGFAPNQLFYLDVSKSFTTFDISLMPWTDLSSISDVTCKNAAAACADGSTIYYIGGHHSGGLVSKFDTIFLQWSEPITSGSIPTSPYEKPGEEIKFVQCVNLGHKIHIYGGFSSHKMNILDTSVILVYIYIVTNV</sequence>
<name>A0A8H4EUT6_GIGMA</name>
<dbReference type="SUPFAM" id="SSF117281">
    <property type="entry name" value="Kelch motif"/>
    <property type="match status" value="1"/>
</dbReference>
<dbReference type="Proteomes" id="UP000439903">
    <property type="component" value="Unassembled WGS sequence"/>
</dbReference>
<evidence type="ECO:0000313" key="1">
    <source>
        <dbReference type="EMBL" id="KAF0557651.1"/>
    </source>
</evidence>
<comment type="caution">
    <text evidence="1">The sequence shown here is derived from an EMBL/GenBank/DDBJ whole genome shotgun (WGS) entry which is preliminary data.</text>
</comment>
<gene>
    <name evidence="1" type="ORF">F8M41_012785</name>
</gene>
<reference evidence="1 2" key="1">
    <citation type="journal article" date="2019" name="Environ. Microbiol.">
        <title>At the nexus of three kingdoms: the genome of the mycorrhizal fungus Gigaspora margarita provides insights into plant, endobacterial and fungal interactions.</title>
        <authorList>
            <person name="Venice F."/>
            <person name="Ghignone S."/>
            <person name="Salvioli di Fossalunga A."/>
            <person name="Amselem J."/>
            <person name="Novero M."/>
            <person name="Xianan X."/>
            <person name="Sedzielewska Toro K."/>
            <person name="Morin E."/>
            <person name="Lipzen A."/>
            <person name="Grigoriev I.V."/>
            <person name="Henrissat B."/>
            <person name="Martin F.M."/>
            <person name="Bonfante P."/>
        </authorList>
    </citation>
    <scope>NUCLEOTIDE SEQUENCE [LARGE SCALE GENOMIC DNA]</scope>
    <source>
        <strain evidence="1 2">BEG34</strain>
    </source>
</reference>
<dbReference type="OrthoDB" id="2385811at2759"/>